<keyword evidence="3" id="KW-0808">Transferase</keyword>
<keyword evidence="5" id="KW-0902">Two-component regulatory system</keyword>
<feature type="domain" description="Histidine kinase" evidence="7">
    <location>
        <begin position="1"/>
        <end position="75"/>
    </location>
</feature>
<evidence type="ECO:0000313" key="8">
    <source>
        <dbReference type="EMBL" id="MBB3144212.1"/>
    </source>
</evidence>
<dbReference type="SMART" id="SM00387">
    <property type="entry name" value="HATPase_c"/>
    <property type="match status" value="1"/>
</dbReference>
<dbReference type="PANTHER" id="PTHR43711:SF1">
    <property type="entry name" value="HISTIDINE KINASE 1"/>
    <property type="match status" value="1"/>
</dbReference>
<keyword evidence="9" id="KW-1185">Reference proteome</keyword>
<evidence type="ECO:0000256" key="2">
    <source>
        <dbReference type="ARBA" id="ARBA00012438"/>
    </source>
</evidence>
<dbReference type="InterPro" id="IPR003594">
    <property type="entry name" value="HATPase_dom"/>
</dbReference>
<evidence type="ECO:0000256" key="6">
    <source>
        <dbReference type="SAM" id="MobiDB-lite"/>
    </source>
</evidence>
<dbReference type="Pfam" id="PF02518">
    <property type="entry name" value="HATPase_c"/>
    <property type="match status" value="1"/>
</dbReference>
<accession>A0A839U5C0</accession>
<dbReference type="PRINTS" id="PR00344">
    <property type="entry name" value="BCTRLSENSOR"/>
</dbReference>
<evidence type="ECO:0000259" key="7">
    <source>
        <dbReference type="PROSITE" id="PS50109"/>
    </source>
</evidence>
<reference evidence="8 9" key="1">
    <citation type="submission" date="2020-08" db="EMBL/GenBank/DDBJ databases">
        <title>Genomic Encyclopedia of Type Strains, Phase III (KMG-III): the genomes of soil and plant-associated and newly described type strains.</title>
        <authorList>
            <person name="Whitman W."/>
        </authorList>
    </citation>
    <scope>NUCLEOTIDE SEQUENCE [LARGE SCALE GENOMIC DNA]</scope>
    <source>
        <strain evidence="8 9">CECT 7015</strain>
    </source>
</reference>
<proteinExistence type="predicted"/>
<dbReference type="InterPro" id="IPR005467">
    <property type="entry name" value="His_kinase_dom"/>
</dbReference>
<dbReference type="InterPro" id="IPR050736">
    <property type="entry name" value="Sensor_HK_Regulatory"/>
</dbReference>
<dbReference type="PROSITE" id="PS50109">
    <property type="entry name" value="HIS_KIN"/>
    <property type="match status" value="1"/>
</dbReference>
<evidence type="ECO:0000256" key="3">
    <source>
        <dbReference type="ARBA" id="ARBA00022679"/>
    </source>
</evidence>
<dbReference type="PANTHER" id="PTHR43711">
    <property type="entry name" value="TWO-COMPONENT HISTIDINE KINASE"/>
    <property type="match status" value="1"/>
</dbReference>
<dbReference type="InterPro" id="IPR036890">
    <property type="entry name" value="HATPase_C_sf"/>
</dbReference>
<dbReference type="InterPro" id="IPR004358">
    <property type="entry name" value="Sig_transdc_His_kin-like_C"/>
</dbReference>
<evidence type="ECO:0000256" key="4">
    <source>
        <dbReference type="ARBA" id="ARBA00022777"/>
    </source>
</evidence>
<protein>
    <recommendedName>
        <fullName evidence="2">histidine kinase</fullName>
        <ecNumber evidence="2">2.7.13.3</ecNumber>
    </recommendedName>
</protein>
<evidence type="ECO:0000313" key="9">
    <source>
        <dbReference type="Proteomes" id="UP000554520"/>
    </source>
</evidence>
<dbReference type="Gene3D" id="3.30.565.10">
    <property type="entry name" value="Histidine kinase-like ATPase, C-terminal domain"/>
    <property type="match status" value="1"/>
</dbReference>
<name>A0A839U5C0_9HYPH</name>
<dbReference type="GO" id="GO:0000160">
    <property type="term" value="P:phosphorelay signal transduction system"/>
    <property type="evidence" value="ECO:0007669"/>
    <property type="project" value="UniProtKB-KW"/>
</dbReference>
<dbReference type="AlphaFoldDB" id="A0A839U5C0"/>
<feature type="non-terminal residue" evidence="8">
    <location>
        <position position="1"/>
    </location>
</feature>
<dbReference type="SUPFAM" id="SSF55874">
    <property type="entry name" value="ATPase domain of HSP90 chaperone/DNA topoisomerase II/histidine kinase"/>
    <property type="match status" value="1"/>
</dbReference>
<comment type="caution">
    <text evidence="8">The sequence shown here is derived from an EMBL/GenBank/DDBJ whole genome shotgun (WGS) entry which is preliminary data.</text>
</comment>
<organism evidence="8 9">
    <name type="scientific">Phyllobacterium trifolii</name>
    <dbReference type="NCBI Taxonomy" id="300193"/>
    <lineage>
        <taxon>Bacteria</taxon>
        <taxon>Pseudomonadati</taxon>
        <taxon>Pseudomonadota</taxon>
        <taxon>Alphaproteobacteria</taxon>
        <taxon>Hyphomicrobiales</taxon>
        <taxon>Phyllobacteriaceae</taxon>
        <taxon>Phyllobacterium</taxon>
    </lineage>
</organism>
<dbReference type="GO" id="GO:0004673">
    <property type="term" value="F:protein histidine kinase activity"/>
    <property type="evidence" value="ECO:0007669"/>
    <property type="project" value="UniProtKB-EC"/>
</dbReference>
<evidence type="ECO:0000256" key="1">
    <source>
        <dbReference type="ARBA" id="ARBA00000085"/>
    </source>
</evidence>
<dbReference type="EMBL" id="JACHXN010000002">
    <property type="protein sequence ID" value="MBB3144212.1"/>
    <property type="molecule type" value="Genomic_DNA"/>
</dbReference>
<gene>
    <name evidence="8" type="ORF">FHS21_000608</name>
</gene>
<comment type="catalytic activity">
    <reaction evidence="1">
        <text>ATP + protein L-histidine = ADP + protein N-phospho-L-histidine.</text>
        <dbReference type="EC" id="2.7.13.3"/>
    </reaction>
</comment>
<dbReference type="RefSeq" id="WP_246410789.1">
    <property type="nucleotide sequence ID" value="NZ_JACHXN010000002.1"/>
</dbReference>
<keyword evidence="4 8" id="KW-0418">Kinase</keyword>
<sequence>AEERAALVKIHDNGPGLTPETRKKLFSPFYTTKPDGMGMGLSICRSILTAHGGSISASSEPGAGTTFEFTIPLKQGTG</sequence>
<dbReference type="Proteomes" id="UP000554520">
    <property type="component" value="Unassembled WGS sequence"/>
</dbReference>
<dbReference type="EC" id="2.7.13.3" evidence="2"/>
<feature type="region of interest" description="Disordered" evidence="6">
    <location>
        <begin position="55"/>
        <end position="78"/>
    </location>
</feature>
<evidence type="ECO:0000256" key="5">
    <source>
        <dbReference type="ARBA" id="ARBA00023012"/>
    </source>
</evidence>